<evidence type="ECO:0000256" key="1">
    <source>
        <dbReference type="SAM" id="Phobius"/>
    </source>
</evidence>
<dbReference type="EMBL" id="CAEZXC010000016">
    <property type="protein sequence ID" value="CAB4670922.1"/>
    <property type="molecule type" value="Genomic_DNA"/>
</dbReference>
<sequence length="129" mass="14239">MQSGEEFDYNDRYGVRPQKRWVTPAIALAIIGVGWSIWAGLHHANPAIRYELISFNVTAEREISIRYTVNRTDPMQVVICTLTASDQDKNVVGQIDDKIPAGKSLAEQTTAIPARTAPVTAAIARCRAE</sequence>
<gene>
    <name evidence="2" type="ORF">UFOPK1824_00333</name>
    <name evidence="3" type="ORF">UFOPK2340_00423</name>
    <name evidence="4" type="ORF">UFOPK2772_00443</name>
    <name evidence="5" type="ORF">UFOPK2850_00667</name>
    <name evidence="6" type="ORF">UFOPK3027_00226</name>
    <name evidence="7" type="ORF">UFOPK3256_01210</name>
    <name evidence="8" type="ORF">UFOPK3827_00682</name>
    <name evidence="9" type="ORF">UFOPK3982_00780</name>
    <name evidence="10" type="ORF">UFOPK4120_00402</name>
    <name evidence="11" type="ORF">UFOPK4404_00639</name>
</gene>
<dbReference type="InterPro" id="IPR025443">
    <property type="entry name" value="DUF4307"/>
</dbReference>
<dbReference type="EMBL" id="CAEZYT010000016">
    <property type="protein sequence ID" value="CAB4732855.1"/>
    <property type="molecule type" value="Genomic_DNA"/>
</dbReference>
<dbReference type="EMBL" id="CAFBPO010000003">
    <property type="protein sequence ID" value="CAB5013735.1"/>
    <property type="molecule type" value="Genomic_DNA"/>
</dbReference>
<evidence type="ECO:0000313" key="8">
    <source>
        <dbReference type="EMBL" id="CAB4952958.1"/>
    </source>
</evidence>
<keyword evidence="1" id="KW-0472">Membrane</keyword>
<dbReference type="EMBL" id="CAFBNM010000005">
    <property type="protein sequence ID" value="CAB4952958.1"/>
    <property type="molecule type" value="Genomic_DNA"/>
</dbReference>
<dbReference type="Pfam" id="PF14155">
    <property type="entry name" value="DUF4307"/>
    <property type="match status" value="1"/>
</dbReference>
<protein>
    <submittedName>
        <fullName evidence="2">Unannotated protein</fullName>
    </submittedName>
</protein>
<evidence type="ECO:0000313" key="5">
    <source>
        <dbReference type="EMBL" id="CAB4754559.1"/>
    </source>
</evidence>
<evidence type="ECO:0000313" key="10">
    <source>
        <dbReference type="EMBL" id="CAB5013735.1"/>
    </source>
</evidence>
<evidence type="ECO:0000313" key="7">
    <source>
        <dbReference type="EMBL" id="CAB4844104.1"/>
    </source>
</evidence>
<evidence type="ECO:0000313" key="3">
    <source>
        <dbReference type="EMBL" id="CAB4670922.1"/>
    </source>
</evidence>
<organism evidence="2">
    <name type="scientific">freshwater metagenome</name>
    <dbReference type="NCBI Taxonomy" id="449393"/>
    <lineage>
        <taxon>unclassified sequences</taxon>
        <taxon>metagenomes</taxon>
        <taxon>ecological metagenomes</taxon>
    </lineage>
</organism>
<dbReference type="AlphaFoldDB" id="A0A6J6G2V5"/>
<dbReference type="EMBL" id="CAFBQY010000005">
    <property type="protein sequence ID" value="CAB5071931.1"/>
    <property type="molecule type" value="Genomic_DNA"/>
</dbReference>
<keyword evidence="1" id="KW-1133">Transmembrane helix</keyword>
<dbReference type="EMBL" id="CAFAAN010000002">
    <property type="protein sequence ID" value="CAB4795012.1"/>
    <property type="molecule type" value="Genomic_DNA"/>
</dbReference>
<evidence type="ECO:0000313" key="6">
    <source>
        <dbReference type="EMBL" id="CAB4795012.1"/>
    </source>
</evidence>
<reference evidence="2" key="1">
    <citation type="submission" date="2020-05" db="EMBL/GenBank/DDBJ databases">
        <authorList>
            <person name="Chiriac C."/>
            <person name="Salcher M."/>
            <person name="Ghai R."/>
            <person name="Kavagutti S V."/>
        </authorList>
    </citation>
    <scope>NUCLEOTIDE SEQUENCE</scope>
</reference>
<evidence type="ECO:0000313" key="9">
    <source>
        <dbReference type="EMBL" id="CAB4986174.1"/>
    </source>
</evidence>
<keyword evidence="1" id="KW-0812">Transmembrane</keyword>
<evidence type="ECO:0000313" key="4">
    <source>
        <dbReference type="EMBL" id="CAB4732855.1"/>
    </source>
</evidence>
<dbReference type="EMBL" id="CAFBOO010000005">
    <property type="protein sequence ID" value="CAB4986174.1"/>
    <property type="molecule type" value="Genomic_DNA"/>
</dbReference>
<proteinExistence type="predicted"/>
<evidence type="ECO:0000313" key="2">
    <source>
        <dbReference type="EMBL" id="CAB4595527.1"/>
    </source>
</evidence>
<dbReference type="EMBL" id="CAFAZW010000021">
    <property type="protein sequence ID" value="CAB4844104.1"/>
    <property type="molecule type" value="Genomic_DNA"/>
</dbReference>
<dbReference type="EMBL" id="CAEZZH010000006">
    <property type="protein sequence ID" value="CAB4754559.1"/>
    <property type="molecule type" value="Genomic_DNA"/>
</dbReference>
<feature type="transmembrane region" description="Helical" evidence="1">
    <location>
        <begin position="21"/>
        <end position="41"/>
    </location>
</feature>
<evidence type="ECO:0000313" key="11">
    <source>
        <dbReference type="EMBL" id="CAB5071931.1"/>
    </source>
</evidence>
<accession>A0A6J6G2V5</accession>
<name>A0A6J6G2V5_9ZZZZ</name>
<dbReference type="EMBL" id="CAEZUM010000013">
    <property type="protein sequence ID" value="CAB4595527.1"/>
    <property type="molecule type" value="Genomic_DNA"/>
</dbReference>